<name>T1BNT7_9ZZZZ</name>
<sequence length="125" mass="13993">MWQCSACRHQTTLLSGTLFEATKLPLRTWFLALYLLTQSKTNVAALELMRHLGVCYRTAWRIKHKLMQAMTEREAGRQLGGLVQIDDAYLGGASATAANRGAARRTSALSSSPWNSLRRAIHCMR</sequence>
<reference evidence="1" key="2">
    <citation type="journal article" date="2014" name="ISME J.">
        <title>Microbial stratification in low pH oxic and suboxic macroscopic growths along an acid mine drainage.</title>
        <authorList>
            <person name="Mendez-Garcia C."/>
            <person name="Mesa V."/>
            <person name="Sprenger R.R."/>
            <person name="Richter M."/>
            <person name="Diez M.S."/>
            <person name="Solano J."/>
            <person name="Bargiela R."/>
            <person name="Golyshina O.V."/>
            <person name="Manteca A."/>
            <person name="Ramos J.L."/>
            <person name="Gallego J.R."/>
            <person name="Llorente I."/>
            <person name="Martins Dos Santos V.A."/>
            <person name="Jensen O.N."/>
            <person name="Pelaez A.I."/>
            <person name="Sanchez J."/>
            <person name="Ferrer M."/>
        </authorList>
    </citation>
    <scope>NUCLEOTIDE SEQUENCE</scope>
</reference>
<organism evidence="1">
    <name type="scientific">mine drainage metagenome</name>
    <dbReference type="NCBI Taxonomy" id="410659"/>
    <lineage>
        <taxon>unclassified sequences</taxon>
        <taxon>metagenomes</taxon>
        <taxon>ecological metagenomes</taxon>
    </lineage>
</organism>
<gene>
    <name evidence="1" type="ORF">B2A_05600</name>
</gene>
<protein>
    <submittedName>
        <fullName evidence="1">ISXo5 transposase transposase</fullName>
    </submittedName>
</protein>
<dbReference type="NCBIfam" id="NF033547">
    <property type="entry name" value="transpos_IS1595"/>
    <property type="match status" value="1"/>
</dbReference>
<accession>T1BNT7</accession>
<evidence type="ECO:0000313" key="1">
    <source>
        <dbReference type="EMBL" id="EQD55650.1"/>
    </source>
</evidence>
<comment type="caution">
    <text evidence="1">The sequence shown here is derived from an EMBL/GenBank/DDBJ whole genome shotgun (WGS) entry which is preliminary data.</text>
</comment>
<reference evidence="1" key="1">
    <citation type="submission" date="2013-08" db="EMBL/GenBank/DDBJ databases">
        <authorList>
            <person name="Mendez C."/>
            <person name="Richter M."/>
            <person name="Ferrer M."/>
            <person name="Sanchez J."/>
        </authorList>
    </citation>
    <scope>NUCLEOTIDE SEQUENCE</scope>
</reference>
<dbReference type="AlphaFoldDB" id="T1BNT7"/>
<dbReference type="EMBL" id="AUZZ01003903">
    <property type="protein sequence ID" value="EQD55650.1"/>
    <property type="molecule type" value="Genomic_DNA"/>
</dbReference>
<proteinExistence type="predicted"/>